<keyword evidence="2" id="KW-0285">Flavoprotein</keyword>
<dbReference type="PANTHER" id="PTHR43004">
    <property type="entry name" value="TRK SYSTEM POTASSIUM UPTAKE PROTEIN"/>
    <property type="match status" value="1"/>
</dbReference>
<evidence type="ECO:0000259" key="5">
    <source>
        <dbReference type="Pfam" id="PF01494"/>
    </source>
</evidence>
<keyword evidence="4" id="KW-0560">Oxidoreductase</keyword>
<dbReference type="EMBL" id="JAAOAS010000347">
    <property type="protein sequence ID" value="KAF5578856.1"/>
    <property type="molecule type" value="Genomic_DNA"/>
</dbReference>
<protein>
    <submittedName>
        <fullName evidence="6">Monooxygenase</fullName>
    </submittedName>
</protein>
<dbReference type="InterPro" id="IPR050641">
    <property type="entry name" value="RIFMO-like"/>
</dbReference>
<keyword evidence="6" id="KW-0503">Monooxygenase</keyword>
<dbReference type="AlphaFoldDB" id="A0A8H5NTP8"/>
<feature type="domain" description="FAD-binding" evidence="5">
    <location>
        <begin position="5"/>
        <end position="336"/>
    </location>
</feature>
<dbReference type="InterPro" id="IPR002938">
    <property type="entry name" value="FAD-bd"/>
</dbReference>
<dbReference type="PANTHER" id="PTHR43004:SF19">
    <property type="entry name" value="BINDING MONOOXYGENASE, PUTATIVE (JCVI)-RELATED"/>
    <property type="match status" value="1"/>
</dbReference>
<dbReference type="PRINTS" id="PR00420">
    <property type="entry name" value="RNGMNOXGNASE"/>
</dbReference>
<evidence type="ECO:0000313" key="7">
    <source>
        <dbReference type="Proteomes" id="UP000546213"/>
    </source>
</evidence>
<comment type="cofactor">
    <cofactor evidence="1">
        <name>FAD</name>
        <dbReference type="ChEBI" id="CHEBI:57692"/>
    </cofactor>
</comment>
<dbReference type="SUPFAM" id="SSF51905">
    <property type="entry name" value="FAD/NAD(P)-binding domain"/>
    <property type="match status" value="1"/>
</dbReference>
<dbReference type="OrthoDB" id="10016252at2759"/>
<name>A0A8H5NTP8_9HYPO</name>
<evidence type="ECO:0000256" key="3">
    <source>
        <dbReference type="ARBA" id="ARBA00022827"/>
    </source>
</evidence>
<gene>
    <name evidence="6" type="ORF">FPCIR_11399</name>
</gene>
<sequence length="409" mass="45506">MVPLSVIIVGAGPSGLLLARLLSRSGIRNIKLLEANPIPTRDYRAVFYQPISIHEFKRAGVWDEVRNSAHQLRSVCWRDAADGGKRLFGMPSQDTWLMSVDTLTGIVRRHVEQDESSELLFNHRVINVGQDEDIAWVTVDTPTGPAKMEASYVVACDGAQSTVRRSVFGAGVMEGFTWDKQLVAANIQGDLSTRFPDIEDSNIFLHQTDAWLLFRLPQEPDTWRVIYRDSEAANEELVSKATSRIQKLLASGSEAPTFKLLAANPYRIHQRLVPEMVKGRVILAADAAHLCCPYGALGLNGGIADVGSLSDCLAAIYTGDADASILDVYSRVRREKWQSHIDPVSQRTMKMVFSNPTAIIPDHPLYKMCKMLESEQDALKKHGKSGPDPLILQYDFSQHFNYPRVDISS</sequence>
<accession>A0A8H5NTP8</accession>
<reference evidence="6 7" key="1">
    <citation type="submission" date="2020-05" db="EMBL/GenBank/DDBJ databases">
        <title>Identification and distribution of gene clusters putatively required for synthesis of sphingolipid metabolism inhibitors in phylogenetically diverse species of the filamentous fungus Fusarium.</title>
        <authorList>
            <person name="Kim H.-S."/>
            <person name="Busman M."/>
            <person name="Brown D.W."/>
            <person name="Divon H."/>
            <person name="Uhlig S."/>
            <person name="Proctor R.H."/>
        </authorList>
    </citation>
    <scope>NUCLEOTIDE SEQUENCE [LARGE SCALE GENOMIC DNA]</scope>
    <source>
        <strain evidence="6 7">NRRL 36939</strain>
    </source>
</reference>
<dbReference type="GO" id="GO:0016709">
    <property type="term" value="F:oxidoreductase activity, acting on paired donors, with incorporation or reduction of molecular oxygen, NAD(P)H as one donor, and incorporation of one atom of oxygen"/>
    <property type="evidence" value="ECO:0007669"/>
    <property type="project" value="UniProtKB-ARBA"/>
</dbReference>
<dbReference type="InterPro" id="IPR036188">
    <property type="entry name" value="FAD/NAD-bd_sf"/>
</dbReference>
<dbReference type="GO" id="GO:0071949">
    <property type="term" value="F:FAD binding"/>
    <property type="evidence" value="ECO:0007669"/>
    <property type="project" value="InterPro"/>
</dbReference>
<comment type="caution">
    <text evidence="6">The sequence shown here is derived from an EMBL/GenBank/DDBJ whole genome shotgun (WGS) entry which is preliminary data.</text>
</comment>
<evidence type="ECO:0000256" key="4">
    <source>
        <dbReference type="ARBA" id="ARBA00023002"/>
    </source>
</evidence>
<dbReference type="Proteomes" id="UP000546213">
    <property type="component" value="Unassembled WGS sequence"/>
</dbReference>
<keyword evidence="3" id="KW-0274">FAD</keyword>
<dbReference type="Gene3D" id="3.30.70.2450">
    <property type="match status" value="1"/>
</dbReference>
<evidence type="ECO:0000256" key="1">
    <source>
        <dbReference type="ARBA" id="ARBA00001974"/>
    </source>
</evidence>
<organism evidence="6 7">
    <name type="scientific">Fusarium pseudocircinatum</name>
    <dbReference type="NCBI Taxonomy" id="56676"/>
    <lineage>
        <taxon>Eukaryota</taxon>
        <taxon>Fungi</taxon>
        <taxon>Dikarya</taxon>
        <taxon>Ascomycota</taxon>
        <taxon>Pezizomycotina</taxon>
        <taxon>Sordariomycetes</taxon>
        <taxon>Hypocreomycetidae</taxon>
        <taxon>Hypocreales</taxon>
        <taxon>Nectriaceae</taxon>
        <taxon>Fusarium</taxon>
        <taxon>Fusarium fujikuroi species complex</taxon>
    </lineage>
</organism>
<dbReference type="Pfam" id="PF01494">
    <property type="entry name" value="FAD_binding_3"/>
    <property type="match status" value="1"/>
</dbReference>
<proteinExistence type="predicted"/>
<evidence type="ECO:0000313" key="6">
    <source>
        <dbReference type="EMBL" id="KAF5578856.1"/>
    </source>
</evidence>
<dbReference type="Gene3D" id="3.50.50.60">
    <property type="entry name" value="FAD/NAD(P)-binding domain"/>
    <property type="match status" value="1"/>
</dbReference>
<evidence type="ECO:0000256" key="2">
    <source>
        <dbReference type="ARBA" id="ARBA00022630"/>
    </source>
</evidence>
<keyword evidence="7" id="KW-1185">Reference proteome</keyword>